<keyword evidence="1" id="KW-0812">Transmembrane</keyword>
<sequence>MTKILVVNNGQSGSDARQNVFPLHTLLLCFHCSLPSFFFGDLLSLAALFLRRRPFSGDASLWQCLFSGRLSILRPVLRRPPALKIARYPAIPVRGLAVPLRQLRVTLQRWLSGCAFKDRCVNCCNNEIKLWKSLYDFPQSFVSNNLPIDVSLTYDDGDLSAWESEASRWAKVLFLAIKEQHPLEPIFVFIQNIGTNILKQNHDTRYVVVKFLILVLSLVLELCRAKERAVEHGNKAKTNIENAFPGVVDDLGFIDDISEKLSDEFLYLLDDLVQFAKQSCSVFWLGVVTEDTALPGPVKGKLGGPSQRRLSVSATTAVLQAMMSVKAVSLILLWCNKIKRDASHNSAFTFMWQFFWRTTRSSLSCSEMGAEISLAAYEALVSVLRVLASAYFPHSFYLIEKNEQLFPETEGRPQLDYMCVSFIQNINDLLGSGVLARTRRAVLLDIKWVCLESLLSIPSCALKNGFNLEENHTFFSNDTLKCIFGDLVESLENAGESCVLPMLRSLRMLFELVAYMTSNAIVSHCHLIDTQMMWSLVHSSWILHISCNKRRVASIAALLSSVLHPLVFEDESMHQTDNAPGPLKWFIENLLEEGTKSPRTIRLAALHLTGLWLLNPRIIKFYLKELKLLCLYGSVAFDEDFEAELADNNDARLEVSILARSPDPELTEAFINTELYARVSVAVLFYKLADLARMVGSPNEDAICIAAQESGKSFLLELLDSVVNDKDLSKELYKKYSSIHRRKIRAWQIICVLSPFVEEDIAGKVVEYLHISLNRNNLPAVRQYLETFAINIYLKFPSLVKEQLVPILRDYDMRQQRKFIDKSELVRHGVTRFATTFLILQRLHKQKANLRIMFISDEWVEPKAAKDPKGKKATNIISIRIFLQSLIEDELANFTTLSMQLWWKMYGAYTPHLQNLAIKILRLTCSLSGCEHVRFIRRREAGLNIKTLQECYECCDLIDSIVLNDIDNNNEWIVGELDGHGEDAEDELDTSNDMMFCLGEMLLVQLGLLNL</sequence>
<dbReference type="SUPFAM" id="SSF53098">
    <property type="entry name" value="Ribonuclease H-like"/>
    <property type="match status" value="1"/>
</dbReference>
<dbReference type="AlphaFoldDB" id="A0A371FEQ2"/>
<protein>
    <submittedName>
        <fullName evidence="2">Uncharacterized protein</fullName>
    </submittedName>
</protein>
<dbReference type="PANTHER" id="PTHR12029">
    <property type="entry name" value="RNA METHYLTRANSFERASE"/>
    <property type="match status" value="1"/>
</dbReference>
<evidence type="ECO:0000313" key="3">
    <source>
        <dbReference type="Proteomes" id="UP000257109"/>
    </source>
</evidence>
<comment type="caution">
    <text evidence="2">The sequence shown here is derived from an EMBL/GenBank/DDBJ whole genome shotgun (WGS) entry which is preliminary data.</text>
</comment>
<evidence type="ECO:0000256" key="1">
    <source>
        <dbReference type="SAM" id="Phobius"/>
    </source>
</evidence>
<keyword evidence="3" id="KW-1185">Reference proteome</keyword>
<keyword evidence="1" id="KW-1133">Transmembrane helix</keyword>
<name>A0A371FEQ2_MUCPR</name>
<evidence type="ECO:0000313" key="2">
    <source>
        <dbReference type="EMBL" id="RDX76765.1"/>
    </source>
</evidence>
<feature type="transmembrane region" description="Helical" evidence="1">
    <location>
        <begin position="25"/>
        <end position="50"/>
    </location>
</feature>
<dbReference type="PANTHER" id="PTHR12029:SF11">
    <property type="entry name" value="METHYLTRANSFERASE TARBP1-RELATED"/>
    <property type="match status" value="1"/>
</dbReference>
<dbReference type="Proteomes" id="UP000257109">
    <property type="component" value="Unassembled WGS sequence"/>
</dbReference>
<dbReference type="GO" id="GO:0016423">
    <property type="term" value="F:tRNA (guanine) methyltransferase activity"/>
    <property type="evidence" value="ECO:0007669"/>
    <property type="project" value="TreeGrafter"/>
</dbReference>
<gene>
    <name evidence="2" type="ORF">CR513_43210</name>
</gene>
<dbReference type="EMBL" id="QJKJ01009394">
    <property type="protein sequence ID" value="RDX76765.1"/>
    <property type="molecule type" value="Genomic_DNA"/>
</dbReference>
<organism evidence="2 3">
    <name type="scientific">Mucuna pruriens</name>
    <name type="common">Velvet bean</name>
    <name type="synonym">Dolichos pruriens</name>
    <dbReference type="NCBI Taxonomy" id="157652"/>
    <lineage>
        <taxon>Eukaryota</taxon>
        <taxon>Viridiplantae</taxon>
        <taxon>Streptophyta</taxon>
        <taxon>Embryophyta</taxon>
        <taxon>Tracheophyta</taxon>
        <taxon>Spermatophyta</taxon>
        <taxon>Magnoliopsida</taxon>
        <taxon>eudicotyledons</taxon>
        <taxon>Gunneridae</taxon>
        <taxon>Pentapetalae</taxon>
        <taxon>rosids</taxon>
        <taxon>fabids</taxon>
        <taxon>Fabales</taxon>
        <taxon>Fabaceae</taxon>
        <taxon>Papilionoideae</taxon>
        <taxon>50 kb inversion clade</taxon>
        <taxon>NPAAA clade</taxon>
        <taxon>indigoferoid/millettioid clade</taxon>
        <taxon>Phaseoleae</taxon>
        <taxon>Mucuna</taxon>
    </lineage>
</organism>
<dbReference type="OrthoDB" id="241340at2759"/>
<dbReference type="InterPro" id="IPR045330">
    <property type="entry name" value="TRM3/TARBP1"/>
</dbReference>
<keyword evidence="1" id="KW-0472">Membrane</keyword>
<feature type="non-terminal residue" evidence="2">
    <location>
        <position position="1"/>
    </location>
</feature>
<dbReference type="InterPro" id="IPR012337">
    <property type="entry name" value="RNaseH-like_sf"/>
</dbReference>
<accession>A0A371FEQ2</accession>
<dbReference type="STRING" id="157652.A0A371FEQ2"/>
<reference evidence="2" key="1">
    <citation type="submission" date="2018-05" db="EMBL/GenBank/DDBJ databases">
        <title>Draft genome of Mucuna pruriens seed.</title>
        <authorList>
            <person name="Nnadi N.E."/>
            <person name="Vos R."/>
            <person name="Hasami M.H."/>
            <person name="Devisetty U.K."/>
            <person name="Aguiy J.C."/>
        </authorList>
    </citation>
    <scope>NUCLEOTIDE SEQUENCE [LARGE SCALE GENOMIC DNA]</scope>
    <source>
        <strain evidence="2">JCA_2017</strain>
    </source>
</reference>
<dbReference type="GO" id="GO:0030488">
    <property type="term" value="P:tRNA methylation"/>
    <property type="evidence" value="ECO:0007669"/>
    <property type="project" value="TreeGrafter"/>
</dbReference>
<proteinExistence type="predicted"/>